<dbReference type="Gramene" id="CMI064CT">
    <property type="protein sequence ID" value="CMI064CT"/>
    <property type="gene ID" value="CMI064C"/>
</dbReference>
<feature type="region of interest" description="Disordered" evidence="1">
    <location>
        <begin position="1"/>
        <end position="27"/>
    </location>
</feature>
<dbReference type="Proteomes" id="UP000007014">
    <property type="component" value="Chromosome 9"/>
</dbReference>
<reference evidence="2 3" key="2">
    <citation type="journal article" date="2007" name="BMC Biol.">
        <title>A 100%-complete sequence reveals unusually simple genomic features in the hot-spring red alga Cyanidioschyzon merolae.</title>
        <authorList>
            <person name="Nozaki H."/>
            <person name="Takano H."/>
            <person name="Misumi O."/>
            <person name="Terasawa K."/>
            <person name="Matsuzaki M."/>
            <person name="Maruyama S."/>
            <person name="Nishida K."/>
            <person name="Yagisawa F."/>
            <person name="Yoshida Y."/>
            <person name="Fujiwara T."/>
            <person name="Takio S."/>
            <person name="Tamura K."/>
            <person name="Chung S.J."/>
            <person name="Nakamura S."/>
            <person name="Kuroiwa H."/>
            <person name="Tanaka K."/>
            <person name="Sato N."/>
            <person name="Kuroiwa T."/>
        </authorList>
    </citation>
    <scope>NUCLEOTIDE SEQUENCE [LARGE SCALE GENOMIC DNA]</scope>
    <source>
        <strain evidence="2 3">10D</strain>
    </source>
</reference>
<dbReference type="OrthoDB" id="10571972at2759"/>
<dbReference type="HOGENOM" id="CLU_459578_0_0_1"/>
<feature type="region of interest" description="Disordered" evidence="1">
    <location>
        <begin position="334"/>
        <end position="356"/>
    </location>
</feature>
<dbReference type="RefSeq" id="XP_005536253.1">
    <property type="nucleotide sequence ID" value="XM_005536196.1"/>
</dbReference>
<accession>M1VC01</accession>
<feature type="compositionally biased region" description="Polar residues" evidence="1">
    <location>
        <begin position="14"/>
        <end position="27"/>
    </location>
</feature>
<feature type="compositionally biased region" description="Low complexity" evidence="1">
    <location>
        <begin position="1"/>
        <end position="13"/>
    </location>
</feature>
<dbReference type="EMBL" id="AP006491">
    <property type="protein sequence ID" value="BAM79967.1"/>
    <property type="molecule type" value="Genomic_DNA"/>
</dbReference>
<organism evidence="2 3">
    <name type="scientific">Cyanidioschyzon merolae (strain NIES-3377 / 10D)</name>
    <name type="common">Unicellular red alga</name>
    <dbReference type="NCBI Taxonomy" id="280699"/>
    <lineage>
        <taxon>Eukaryota</taxon>
        <taxon>Rhodophyta</taxon>
        <taxon>Bangiophyceae</taxon>
        <taxon>Cyanidiales</taxon>
        <taxon>Cyanidiaceae</taxon>
        <taxon>Cyanidioschyzon</taxon>
    </lineage>
</organism>
<dbReference type="KEGG" id="cme:CYME_CMI064C"/>
<evidence type="ECO:0000313" key="2">
    <source>
        <dbReference type="EMBL" id="BAM79967.1"/>
    </source>
</evidence>
<proteinExistence type="predicted"/>
<feature type="region of interest" description="Disordered" evidence="1">
    <location>
        <begin position="210"/>
        <end position="233"/>
    </location>
</feature>
<sequence length="594" mass="64298">MEQVAAARRPAAATSSQRQEPASLNETRPTSLSFLKTEIVAAVSSLLVFWLAGRGHQANTGKRASPRWLWQLSRALRALLVYEGVRVGLGQGQSLCQWLRVQHQRAQRLADAVSDLGEVTAEAARDLRSAFAPDTADAAATERLERLLSLLCREPVRSLLADLVSAAVRAAREHDTAPQRSLSRPAAAASPLGLRPSLVAVFRELHSKNTPQEGATAKLEGQKRRNGLWGSSNGTTGHWSTEWLSLLIDSGESGLRFTQTIVCAAVSEAVRAHLAADQEERSQRRAASGVADAARFRFLSVLLNFASTEAGRRLVSESVAAAVAAAMPILLEDGGQERHPDHGRSMGVASSPSPRLARPADAARALAVTFASECLPSEATPVRALHASRDRAPLRDIASSASDLDRTQTMVESSPVAVSTTAASAPTSPFLERITRVALQEKEVLKEVASAAVSEAVRSYLLTMNEMHFRQQQQQQQQQQRLVRRQEYSPSLDKCHTTPDSGAMNRADGAPVQTAAKMNDMLSRRDRLDQASTIAYHPALQGSLSSALSMVPLHALEKLISSALKRLLIGGWTTLQHSTAVLQPPLDAPRWLFW</sequence>
<name>M1VC01_CYAM1</name>
<gene>
    <name evidence="2" type="ORF">CYME_CMI064C</name>
</gene>
<evidence type="ECO:0000313" key="3">
    <source>
        <dbReference type="Proteomes" id="UP000007014"/>
    </source>
</evidence>
<keyword evidence="3" id="KW-1185">Reference proteome</keyword>
<protein>
    <submittedName>
        <fullName evidence="2">Uncharacterized protein</fullName>
    </submittedName>
</protein>
<dbReference type="AlphaFoldDB" id="M1VC01"/>
<feature type="compositionally biased region" description="Basic and acidic residues" evidence="1">
    <location>
        <begin position="335"/>
        <end position="344"/>
    </location>
</feature>
<dbReference type="GeneID" id="16993893"/>
<evidence type="ECO:0000256" key="1">
    <source>
        <dbReference type="SAM" id="MobiDB-lite"/>
    </source>
</evidence>
<reference evidence="2 3" key="1">
    <citation type="journal article" date="2004" name="Nature">
        <title>Genome sequence of the ultrasmall unicellular red alga Cyanidioschyzon merolae 10D.</title>
        <authorList>
            <person name="Matsuzaki M."/>
            <person name="Misumi O."/>
            <person name="Shin-i T."/>
            <person name="Maruyama S."/>
            <person name="Takahara M."/>
            <person name="Miyagishima S."/>
            <person name="Mori T."/>
            <person name="Nishida K."/>
            <person name="Yagisawa F."/>
            <person name="Nishida K."/>
            <person name="Yoshida Y."/>
            <person name="Nishimura Y."/>
            <person name="Nakao S."/>
            <person name="Kobayashi T."/>
            <person name="Momoyama Y."/>
            <person name="Higashiyama T."/>
            <person name="Minoda A."/>
            <person name="Sano M."/>
            <person name="Nomoto H."/>
            <person name="Oishi K."/>
            <person name="Hayashi H."/>
            <person name="Ohta F."/>
            <person name="Nishizaka S."/>
            <person name="Haga S."/>
            <person name="Miura S."/>
            <person name="Morishita T."/>
            <person name="Kabeya Y."/>
            <person name="Terasawa K."/>
            <person name="Suzuki Y."/>
            <person name="Ishii Y."/>
            <person name="Asakawa S."/>
            <person name="Takano H."/>
            <person name="Ohta N."/>
            <person name="Kuroiwa H."/>
            <person name="Tanaka K."/>
            <person name="Shimizu N."/>
            <person name="Sugano S."/>
            <person name="Sato N."/>
            <person name="Nozaki H."/>
            <person name="Ogasawara N."/>
            <person name="Kohara Y."/>
            <person name="Kuroiwa T."/>
        </authorList>
    </citation>
    <scope>NUCLEOTIDE SEQUENCE [LARGE SCALE GENOMIC DNA]</scope>
    <source>
        <strain evidence="2 3">10D</strain>
    </source>
</reference>